<dbReference type="SUPFAM" id="SSF52833">
    <property type="entry name" value="Thioredoxin-like"/>
    <property type="match status" value="1"/>
</dbReference>
<dbReference type="EMBL" id="SGBB01000022">
    <property type="protein sequence ID" value="RZD17796.1"/>
    <property type="molecule type" value="Genomic_DNA"/>
</dbReference>
<dbReference type="Gene3D" id="3.40.30.80">
    <property type="match status" value="1"/>
</dbReference>
<dbReference type="PANTHER" id="PTHR37170">
    <property type="entry name" value="GLUTAREDOXIN-RELATED"/>
    <property type="match status" value="1"/>
</dbReference>
<sequence length="58" mass="6445">MANDNITAEVIETQEFTNLSEKYKVYGVPKTIMNDNGEVVGAVPESIFLNKAMESYNS</sequence>
<dbReference type="InterPro" id="IPR012336">
    <property type="entry name" value="Thioredoxin-like_fold"/>
</dbReference>
<evidence type="ECO:0000313" key="3">
    <source>
        <dbReference type="Proteomes" id="UP000319296"/>
    </source>
</evidence>
<dbReference type="AlphaFoldDB" id="A0A519BKN4"/>
<accession>A0A519BKN4</accession>
<proteinExistence type="predicted"/>
<evidence type="ECO:0000259" key="1">
    <source>
        <dbReference type="Pfam" id="PF13192"/>
    </source>
</evidence>
<organism evidence="2 3">
    <name type="scientific">Candidatus Acididesulfobacter diazotrophicus</name>
    <dbReference type="NCBI Taxonomy" id="2597226"/>
    <lineage>
        <taxon>Bacteria</taxon>
        <taxon>Deltaproteobacteria</taxon>
        <taxon>Candidatus Acidulodesulfobacterales</taxon>
        <taxon>Candidatus Acididesulfobacter</taxon>
    </lineage>
</organism>
<dbReference type="InterPro" id="IPR036249">
    <property type="entry name" value="Thioredoxin-like_sf"/>
</dbReference>
<protein>
    <recommendedName>
        <fullName evidence="1">Thioredoxin-like fold domain-containing protein</fullName>
    </recommendedName>
</protein>
<feature type="domain" description="Thioredoxin-like fold" evidence="1">
    <location>
        <begin position="2"/>
        <end position="52"/>
    </location>
</feature>
<comment type="caution">
    <text evidence="2">The sequence shown here is derived from an EMBL/GenBank/DDBJ whole genome shotgun (WGS) entry which is preliminary data.</text>
</comment>
<reference evidence="2 3" key="1">
    <citation type="journal article" date="2019" name="ISME J.">
        <title>Insights into ecological role of a new deltaproteobacterial order Candidatus Acidulodesulfobacterales by metagenomics and metatranscriptomics.</title>
        <authorList>
            <person name="Tan S."/>
            <person name="Liu J."/>
            <person name="Fang Y."/>
            <person name="Hedlund B.P."/>
            <person name="Lian Z.H."/>
            <person name="Huang L.Y."/>
            <person name="Li J.T."/>
            <person name="Huang L.N."/>
            <person name="Li W.J."/>
            <person name="Jiang H.C."/>
            <person name="Dong H.L."/>
            <person name="Shu W.S."/>
        </authorList>
    </citation>
    <scope>NUCLEOTIDE SEQUENCE [LARGE SCALE GENOMIC DNA]</scope>
    <source>
        <strain evidence="2">AP1</strain>
    </source>
</reference>
<dbReference type="Pfam" id="PF13192">
    <property type="entry name" value="Thioredoxin_3"/>
    <property type="match status" value="1"/>
</dbReference>
<dbReference type="Proteomes" id="UP000319296">
    <property type="component" value="Unassembled WGS sequence"/>
</dbReference>
<dbReference type="PANTHER" id="PTHR37170:SF1">
    <property type="entry name" value="GLUTAREDOXIN-LIKE PROTEIN"/>
    <property type="match status" value="1"/>
</dbReference>
<gene>
    <name evidence="2" type="ORF">EVG15_09370</name>
</gene>
<name>A0A519BKN4_9DELT</name>
<evidence type="ECO:0000313" key="2">
    <source>
        <dbReference type="EMBL" id="RZD17796.1"/>
    </source>
</evidence>